<dbReference type="EMBL" id="KE525352">
    <property type="protein sequence ID" value="KFB51494.1"/>
    <property type="molecule type" value="Genomic_DNA"/>
</dbReference>
<dbReference type="AlphaFoldDB" id="A0A084WMQ0"/>
<organism evidence="2">
    <name type="scientific">Anopheles sinensis</name>
    <name type="common">Mosquito</name>
    <dbReference type="NCBI Taxonomy" id="74873"/>
    <lineage>
        <taxon>Eukaryota</taxon>
        <taxon>Metazoa</taxon>
        <taxon>Ecdysozoa</taxon>
        <taxon>Arthropoda</taxon>
        <taxon>Hexapoda</taxon>
        <taxon>Insecta</taxon>
        <taxon>Pterygota</taxon>
        <taxon>Neoptera</taxon>
        <taxon>Endopterygota</taxon>
        <taxon>Diptera</taxon>
        <taxon>Nematocera</taxon>
        <taxon>Culicoidea</taxon>
        <taxon>Culicidae</taxon>
        <taxon>Anophelinae</taxon>
        <taxon>Anopheles</taxon>
    </lineage>
</organism>
<sequence length="61" mass="6653">MKLIWLVVVLLAAMAQMTLAFCYTEGGCSSEGEKPREHTCAPGHKWDGEKCVPECGCGELH</sequence>
<dbReference type="EMBL" id="ATLV01024498">
    <property type="status" value="NOT_ANNOTATED_CDS"/>
    <property type="molecule type" value="Genomic_DNA"/>
</dbReference>
<reference evidence="3" key="2">
    <citation type="submission" date="2020-05" db="UniProtKB">
        <authorList>
            <consortium name="EnsemblMetazoa"/>
        </authorList>
    </citation>
    <scope>IDENTIFICATION</scope>
</reference>
<keyword evidence="1" id="KW-0732">Signal</keyword>
<reference evidence="2 4" key="1">
    <citation type="journal article" date="2014" name="BMC Genomics">
        <title>Genome sequence of Anopheles sinensis provides insight into genetics basis of mosquito competence for malaria parasites.</title>
        <authorList>
            <person name="Zhou D."/>
            <person name="Zhang D."/>
            <person name="Ding G."/>
            <person name="Shi L."/>
            <person name="Hou Q."/>
            <person name="Ye Y."/>
            <person name="Xu Y."/>
            <person name="Zhou H."/>
            <person name="Xiong C."/>
            <person name="Li S."/>
            <person name="Yu J."/>
            <person name="Hong S."/>
            <person name="Yu X."/>
            <person name="Zou P."/>
            <person name="Chen C."/>
            <person name="Chang X."/>
            <person name="Wang W."/>
            <person name="Lv Y."/>
            <person name="Sun Y."/>
            <person name="Ma L."/>
            <person name="Shen B."/>
            <person name="Zhu C."/>
        </authorList>
    </citation>
    <scope>NUCLEOTIDE SEQUENCE [LARGE SCALE GENOMIC DNA]</scope>
</reference>
<evidence type="ECO:0000313" key="2">
    <source>
        <dbReference type="EMBL" id="KFB51494.1"/>
    </source>
</evidence>
<name>A0A084WMQ0_ANOSI</name>
<dbReference type="Proteomes" id="UP000030765">
    <property type="component" value="Unassembled WGS sequence"/>
</dbReference>
<accession>A0A084WMQ0</accession>
<gene>
    <name evidence="2" type="ORF">ZHAS_00019551</name>
</gene>
<dbReference type="VEuPathDB" id="VectorBase:ASIC019551"/>
<feature type="chain" id="PRO_5001785078" evidence="1">
    <location>
        <begin position="21"/>
        <end position="61"/>
    </location>
</feature>
<evidence type="ECO:0000256" key="1">
    <source>
        <dbReference type="SAM" id="SignalP"/>
    </source>
</evidence>
<evidence type="ECO:0000313" key="3">
    <source>
        <dbReference type="EnsemblMetazoa" id="ASIC019551-PA"/>
    </source>
</evidence>
<keyword evidence="4" id="KW-1185">Reference proteome</keyword>
<dbReference type="EnsemblMetazoa" id="ASIC019551-RA">
    <property type="protein sequence ID" value="ASIC019551-PA"/>
    <property type="gene ID" value="ASIC019551"/>
</dbReference>
<protein>
    <submittedName>
        <fullName evidence="2">AGAP006568-PA-like protein</fullName>
    </submittedName>
</protein>
<proteinExistence type="predicted"/>
<feature type="signal peptide" evidence="1">
    <location>
        <begin position="1"/>
        <end position="20"/>
    </location>
</feature>
<evidence type="ECO:0000313" key="4">
    <source>
        <dbReference type="Proteomes" id="UP000030765"/>
    </source>
</evidence>